<evidence type="ECO:0000313" key="3">
    <source>
        <dbReference type="EMBL" id="VFK00571.1"/>
    </source>
</evidence>
<evidence type="ECO:0000313" key="2">
    <source>
        <dbReference type="EMBL" id="VFJ99191.1"/>
    </source>
</evidence>
<gene>
    <name evidence="1" type="ORF">BECKH772A_GA0070896_100306</name>
    <name evidence="3" type="ORF">BECKH772B_GA0070898_101954</name>
    <name evidence="2" type="ORF">BECKH772C_GA0070978_1002926</name>
</gene>
<reference evidence="3" key="1">
    <citation type="submission" date="2019-02" db="EMBL/GenBank/DDBJ databases">
        <authorList>
            <person name="Gruber-Vodicka R. H."/>
            <person name="Seah K. B. B."/>
        </authorList>
    </citation>
    <scope>NUCLEOTIDE SEQUENCE</scope>
    <source>
        <strain evidence="2">BECK_SA2B12</strain>
        <strain evidence="1">BECK_SA2B15</strain>
        <strain evidence="3">BECK_SA2B20</strain>
    </source>
</reference>
<dbReference type="EMBL" id="CAADFG010000030">
    <property type="protein sequence ID" value="VFJ91285.1"/>
    <property type="molecule type" value="Genomic_DNA"/>
</dbReference>
<protein>
    <submittedName>
        <fullName evidence="3">Uncharacterized protein</fullName>
    </submittedName>
</protein>
<dbReference type="EMBL" id="CAADFJ010000029">
    <property type="protein sequence ID" value="VFJ99191.1"/>
    <property type="molecule type" value="Genomic_DNA"/>
</dbReference>
<proteinExistence type="predicted"/>
<organism evidence="3">
    <name type="scientific">Candidatus Kentrum eta</name>
    <dbReference type="NCBI Taxonomy" id="2126337"/>
    <lineage>
        <taxon>Bacteria</taxon>
        <taxon>Pseudomonadati</taxon>
        <taxon>Pseudomonadota</taxon>
        <taxon>Gammaproteobacteria</taxon>
        <taxon>Candidatus Kentrum</taxon>
    </lineage>
</organism>
<dbReference type="EMBL" id="CAADFI010000195">
    <property type="protein sequence ID" value="VFK00571.1"/>
    <property type="molecule type" value="Genomic_DNA"/>
</dbReference>
<evidence type="ECO:0000313" key="1">
    <source>
        <dbReference type="EMBL" id="VFJ91285.1"/>
    </source>
</evidence>
<accession>A0A450V716</accession>
<sequence length="64" mass="7399">MIMKSTRFGVSGTGYPWRTVMISGESAEHYRAMETELRKSGRYRFADGYTHESRIVDIPVEPRT</sequence>
<name>A0A450V716_9GAMM</name>
<dbReference type="AlphaFoldDB" id="A0A450V716"/>